<sequence length="51" mass="5669">MLPQVQLVPPIDSFGDVGRQKKLCREADLVAVVMYGLALRLLRFGLQLVSN</sequence>
<name>A0A518AQM1_9BACT</name>
<accession>A0A518AQM1</accession>
<gene>
    <name evidence="1" type="ORF">Pan181_32290</name>
</gene>
<evidence type="ECO:0000313" key="2">
    <source>
        <dbReference type="Proteomes" id="UP000315750"/>
    </source>
</evidence>
<organism evidence="1 2">
    <name type="scientific">Aeoliella mucimassa</name>
    <dbReference type="NCBI Taxonomy" id="2527972"/>
    <lineage>
        <taxon>Bacteria</taxon>
        <taxon>Pseudomonadati</taxon>
        <taxon>Planctomycetota</taxon>
        <taxon>Planctomycetia</taxon>
        <taxon>Pirellulales</taxon>
        <taxon>Lacipirellulaceae</taxon>
        <taxon>Aeoliella</taxon>
    </lineage>
</organism>
<dbReference type="Proteomes" id="UP000315750">
    <property type="component" value="Chromosome"/>
</dbReference>
<dbReference type="KEGG" id="amuc:Pan181_32290"/>
<proteinExistence type="predicted"/>
<dbReference type="EMBL" id="CP036278">
    <property type="protein sequence ID" value="QDU57015.1"/>
    <property type="molecule type" value="Genomic_DNA"/>
</dbReference>
<protein>
    <submittedName>
        <fullName evidence="1">Uncharacterized protein</fullName>
    </submittedName>
</protein>
<evidence type="ECO:0000313" key="1">
    <source>
        <dbReference type="EMBL" id="QDU57015.1"/>
    </source>
</evidence>
<dbReference type="AlphaFoldDB" id="A0A518AQM1"/>
<reference evidence="1 2" key="1">
    <citation type="submission" date="2019-02" db="EMBL/GenBank/DDBJ databases">
        <title>Deep-cultivation of Planctomycetes and their phenomic and genomic characterization uncovers novel biology.</title>
        <authorList>
            <person name="Wiegand S."/>
            <person name="Jogler M."/>
            <person name="Boedeker C."/>
            <person name="Pinto D."/>
            <person name="Vollmers J."/>
            <person name="Rivas-Marin E."/>
            <person name="Kohn T."/>
            <person name="Peeters S.H."/>
            <person name="Heuer A."/>
            <person name="Rast P."/>
            <person name="Oberbeckmann S."/>
            <person name="Bunk B."/>
            <person name="Jeske O."/>
            <person name="Meyerdierks A."/>
            <person name="Storesund J.E."/>
            <person name="Kallscheuer N."/>
            <person name="Luecker S."/>
            <person name="Lage O.M."/>
            <person name="Pohl T."/>
            <person name="Merkel B.J."/>
            <person name="Hornburger P."/>
            <person name="Mueller R.-W."/>
            <person name="Bruemmer F."/>
            <person name="Labrenz M."/>
            <person name="Spormann A.M."/>
            <person name="Op den Camp H."/>
            <person name="Overmann J."/>
            <person name="Amann R."/>
            <person name="Jetten M.S.M."/>
            <person name="Mascher T."/>
            <person name="Medema M.H."/>
            <person name="Devos D.P."/>
            <person name="Kaster A.-K."/>
            <person name="Ovreas L."/>
            <person name="Rohde M."/>
            <person name="Galperin M.Y."/>
            <person name="Jogler C."/>
        </authorList>
    </citation>
    <scope>NUCLEOTIDE SEQUENCE [LARGE SCALE GENOMIC DNA]</scope>
    <source>
        <strain evidence="1 2">Pan181</strain>
    </source>
</reference>
<keyword evidence="2" id="KW-1185">Reference proteome</keyword>